<dbReference type="Gene3D" id="3.40.250.10">
    <property type="entry name" value="Rhodanese-like domain"/>
    <property type="match status" value="1"/>
</dbReference>
<evidence type="ECO:0000256" key="1">
    <source>
        <dbReference type="SAM" id="Phobius"/>
    </source>
</evidence>
<dbReference type="AlphaFoldDB" id="A0A0D1UY51"/>
<dbReference type="InterPro" id="IPR050229">
    <property type="entry name" value="GlpE_sulfurtransferase"/>
</dbReference>
<reference evidence="3 5" key="1">
    <citation type="submission" date="2015-07" db="EMBL/GenBank/DDBJ databases">
        <title>Fjat-14205 dsm 2895.</title>
        <authorList>
            <person name="Liu B."/>
            <person name="Wang J."/>
            <person name="Zhu Y."/>
            <person name="Liu G."/>
            <person name="Chen Q."/>
            <person name="Chen Z."/>
            <person name="Lan J."/>
            <person name="Che J."/>
            <person name="Ge C."/>
            <person name="Shi H."/>
            <person name="Pan Z."/>
            <person name="Liu X."/>
        </authorList>
    </citation>
    <scope>NUCLEOTIDE SEQUENCE [LARGE SCALE GENOMIC DNA]</scope>
    <source>
        <strain evidence="3 5">DSM 2895</strain>
    </source>
</reference>
<dbReference type="EMBL" id="FNED01000001">
    <property type="protein sequence ID" value="SDI05564.1"/>
    <property type="molecule type" value="Genomic_DNA"/>
</dbReference>
<keyword evidence="1" id="KW-1133">Transmembrane helix</keyword>
<dbReference type="PROSITE" id="PS50206">
    <property type="entry name" value="RHODANESE_3"/>
    <property type="match status" value="1"/>
</dbReference>
<dbReference type="PANTHER" id="PTHR43031">
    <property type="entry name" value="FAD-DEPENDENT OXIDOREDUCTASE"/>
    <property type="match status" value="1"/>
</dbReference>
<dbReference type="FunFam" id="3.40.250.10:FF:000049">
    <property type="entry name" value="Phage shock protein E"/>
    <property type="match status" value="1"/>
</dbReference>
<dbReference type="InterPro" id="IPR036873">
    <property type="entry name" value="Rhodanese-like_dom_sf"/>
</dbReference>
<evidence type="ECO:0000313" key="4">
    <source>
        <dbReference type="EMBL" id="SDI05564.1"/>
    </source>
</evidence>
<dbReference type="GeneID" id="42308291"/>
<dbReference type="RefSeq" id="WP_043068061.1">
    <property type="nucleotide sequence ID" value="NZ_BJOA01000001.1"/>
</dbReference>
<dbReference type="InterPro" id="IPR001763">
    <property type="entry name" value="Rhodanese-like_dom"/>
</dbReference>
<reference evidence="4 6" key="2">
    <citation type="submission" date="2016-10" db="EMBL/GenBank/DDBJ databases">
        <authorList>
            <person name="de Groot N.N."/>
        </authorList>
    </citation>
    <scope>NUCLEOTIDE SEQUENCE [LARGE SCALE GENOMIC DNA]</scope>
    <source>
        <strain evidence="4 6">DSM 2895</strain>
    </source>
</reference>
<evidence type="ECO:0000259" key="2">
    <source>
        <dbReference type="PROSITE" id="PS50206"/>
    </source>
</evidence>
<dbReference type="SUPFAM" id="SSF52821">
    <property type="entry name" value="Rhodanese/Cell cycle control phosphatase"/>
    <property type="match status" value="1"/>
</dbReference>
<keyword evidence="5" id="KW-1185">Reference proteome</keyword>
<dbReference type="SMART" id="SM00450">
    <property type="entry name" value="RHOD"/>
    <property type="match status" value="1"/>
</dbReference>
<name>A0A0D1UY51_ANEMI</name>
<dbReference type="PANTHER" id="PTHR43031:SF1">
    <property type="entry name" value="PYRIDINE NUCLEOTIDE-DISULPHIDE OXIDOREDUCTASE"/>
    <property type="match status" value="1"/>
</dbReference>
<keyword evidence="1" id="KW-0472">Membrane</keyword>
<sequence>MDWLSVALLGFLIVFILYRILPPRGVKKISADELQEAMKQAKGKQIIDVREPKEYRNGHIQGARNIPLGQVKSAVNGIPKDKETYLVCESGFRSSQAARILKKEGFQNLYNVSGGMKRWKGKIIRK</sequence>
<keyword evidence="4" id="KW-0808">Transferase</keyword>
<dbReference type="STRING" id="47500.AF333_24520"/>
<organism evidence="3 5">
    <name type="scientific">Aneurinibacillus migulanus</name>
    <name type="common">Bacillus migulanus</name>
    <dbReference type="NCBI Taxonomy" id="47500"/>
    <lineage>
        <taxon>Bacteria</taxon>
        <taxon>Bacillati</taxon>
        <taxon>Bacillota</taxon>
        <taxon>Bacilli</taxon>
        <taxon>Bacillales</taxon>
        <taxon>Paenibacillaceae</taxon>
        <taxon>Aneurinibacillus group</taxon>
        <taxon>Aneurinibacillus</taxon>
    </lineage>
</organism>
<dbReference type="GO" id="GO:0016740">
    <property type="term" value="F:transferase activity"/>
    <property type="evidence" value="ECO:0007669"/>
    <property type="project" value="UniProtKB-KW"/>
</dbReference>
<accession>A0A0D1UY51</accession>
<feature type="domain" description="Rhodanese" evidence="2">
    <location>
        <begin position="40"/>
        <end position="124"/>
    </location>
</feature>
<feature type="transmembrane region" description="Helical" evidence="1">
    <location>
        <begin position="6"/>
        <end position="21"/>
    </location>
</feature>
<evidence type="ECO:0000313" key="6">
    <source>
        <dbReference type="Proteomes" id="UP000182836"/>
    </source>
</evidence>
<evidence type="ECO:0000313" key="3">
    <source>
        <dbReference type="EMBL" id="KON98132.1"/>
    </source>
</evidence>
<gene>
    <name evidence="3" type="ORF">AF333_24520</name>
    <name evidence="4" type="ORF">SAMN04487909_101382</name>
</gene>
<dbReference type="OrthoDB" id="9800872at2"/>
<dbReference type="PATRIC" id="fig|47500.12.peg.4441"/>
<keyword evidence="1" id="KW-0812">Transmembrane</keyword>
<dbReference type="EMBL" id="LGUG01000004">
    <property type="protein sequence ID" value="KON98132.1"/>
    <property type="molecule type" value="Genomic_DNA"/>
</dbReference>
<evidence type="ECO:0000313" key="5">
    <source>
        <dbReference type="Proteomes" id="UP000037269"/>
    </source>
</evidence>
<dbReference type="Pfam" id="PF00581">
    <property type="entry name" value="Rhodanese"/>
    <property type="match status" value="1"/>
</dbReference>
<protein>
    <submittedName>
        <fullName evidence="4">Rhodanese-related sulfurtransferase</fullName>
    </submittedName>
</protein>
<proteinExistence type="predicted"/>
<dbReference type="CDD" id="cd00158">
    <property type="entry name" value="RHOD"/>
    <property type="match status" value="1"/>
</dbReference>
<dbReference type="Proteomes" id="UP000037269">
    <property type="component" value="Unassembled WGS sequence"/>
</dbReference>
<dbReference type="Proteomes" id="UP000182836">
    <property type="component" value="Unassembled WGS sequence"/>
</dbReference>